<dbReference type="GO" id="GO:0016779">
    <property type="term" value="F:nucleotidyltransferase activity"/>
    <property type="evidence" value="ECO:0007669"/>
    <property type="project" value="TreeGrafter"/>
</dbReference>
<dbReference type="GO" id="GO:0005525">
    <property type="term" value="F:GTP binding"/>
    <property type="evidence" value="ECO:0007669"/>
    <property type="project" value="UniProtKB-KW"/>
</dbReference>
<keyword evidence="3" id="KW-0479">Metal-binding</keyword>
<keyword evidence="1" id="KW-0963">Cytoplasm</keyword>
<comment type="caution">
    <text evidence="9">The sequence shown here is derived from an EMBL/GenBank/DDBJ whole genome shotgun (WGS) entry which is preliminary data.</text>
</comment>
<dbReference type="CDD" id="cd02503">
    <property type="entry name" value="MobA"/>
    <property type="match status" value="1"/>
</dbReference>
<proteinExistence type="inferred from homology"/>
<dbReference type="EMBL" id="BARW01006778">
    <property type="protein sequence ID" value="GAI80602.1"/>
    <property type="molecule type" value="Genomic_DNA"/>
</dbReference>
<keyword evidence="5" id="KW-0460">Magnesium</keyword>
<dbReference type="HAMAP" id="MF_00316">
    <property type="entry name" value="MobA"/>
    <property type="match status" value="1"/>
</dbReference>
<dbReference type="InterPro" id="IPR013482">
    <property type="entry name" value="Molybde_CF_guanTrfase"/>
</dbReference>
<reference evidence="9" key="1">
    <citation type="journal article" date="2014" name="Front. Microbiol.">
        <title>High frequency of phylogenetically diverse reductive dehalogenase-homologous genes in deep subseafloor sedimentary metagenomes.</title>
        <authorList>
            <person name="Kawai M."/>
            <person name="Futagami T."/>
            <person name="Toyoda A."/>
            <person name="Takaki Y."/>
            <person name="Nishi S."/>
            <person name="Hori S."/>
            <person name="Arai W."/>
            <person name="Tsubouchi T."/>
            <person name="Morono Y."/>
            <person name="Uchiyama I."/>
            <person name="Ito T."/>
            <person name="Fujiyama A."/>
            <person name="Inagaki F."/>
            <person name="Takami H."/>
        </authorList>
    </citation>
    <scope>NUCLEOTIDE SEQUENCE</scope>
    <source>
        <strain evidence="9">Expedition CK06-06</strain>
    </source>
</reference>
<evidence type="ECO:0000256" key="7">
    <source>
        <dbReference type="ARBA" id="ARBA00023150"/>
    </source>
</evidence>
<dbReference type="SUPFAM" id="SSF53448">
    <property type="entry name" value="Nucleotide-diphospho-sugar transferases"/>
    <property type="match status" value="1"/>
</dbReference>
<sequence>MEIKKNKKIPRLTAIILAGGKSSRIGSGQDKAILKLNGKRLIDIVISKLKHIVGDNITIVGPPEKYPSYKQVVPDLFNQRGLLVGLYSGLKTSVSQYNLVVGCDMPFLKVELLQYMRDKIDSNDIIIPRYAKSYIEPLCAIYSKDCLEVMKRNIKAGILSVRKIFPYLKVKYIEEKEIKRVDPELNSFFNVNYKEDFIRAEELIKGNESND</sequence>
<keyword evidence="2" id="KW-0808">Transferase</keyword>
<dbReference type="Pfam" id="PF12804">
    <property type="entry name" value="NTP_transf_3"/>
    <property type="match status" value="1"/>
</dbReference>
<feature type="domain" description="MobA-like NTP transferase" evidence="8">
    <location>
        <begin position="14"/>
        <end position="154"/>
    </location>
</feature>
<evidence type="ECO:0000256" key="3">
    <source>
        <dbReference type="ARBA" id="ARBA00022723"/>
    </source>
</evidence>
<evidence type="ECO:0000256" key="2">
    <source>
        <dbReference type="ARBA" id="ARBA00022679"/>
    </source>
</evidence>
<dbReference type="GO" id="GO:0006777">
    <property type="term" value="P:Mo-molybdopterin cofactor biosynthetic process"/>
    <property type="evidence" value="ECO:0007669"/>
    <property type="project" value="UniProtKB-KW"/>
</dbReference>
<keyword evidence="7" id="KW-0501">Molybdenum cofactor biosynthesis</keyword>
<name>X1RIN2_9ZZZZ</name>
<evidence type="ECO:0000256" key="4">
    <source>
        <dbReference type="ARBA" id="ARBA00022741"/>
    </source>
</evidence>
<organism evidence="9">
    <name type="scientific">marine sediment metagenome</name>
    <dbReference type="NCBI Taxonomy" id="412755"/>
    <lineage>
        <taxon>unclassified sequences</taxon>
        <taxon>metagenomes</taxon>
        <taxon>ecological metagenomes</taxon>
    </lineage>
</organism>
<dbReference type="InterPro" id="IPR029044">
    <property type="entry name" value="Nucleotide-diphossugar_trans"/>
</dbReference>
<dbReference type="Gene3D" id="3.90.550.10">
    <property type="entry name" value="Spore Coat Polysaccharide Biosynthesis Protein SpsA, Chain A"/>
    <property type="match status" value="1"/>
</dbReference>
<accession>X1RIN2</accession>
<dbReference type="PANTHER" id="PTHR19136">
    <property type="entry name" value="MOLYBDENUM COFACTOR GUANYLYLTRANSFERASE"/>
    <property type="match status" value="1"/>
</dbReference>
<protein>
    <recommendedName>
        <fullName evidence="8">MobA-like NTP transferase domain-containing protein</fullName>
    </recommendedName>
</protein>
<evidence type="ECO:0000256" key="6">
    <source>
        <dbReference type="ARBA" id="ARBA00023134"/>
    </source>
</evidence>
<dbReference type="GO" id="GO:0046872">
    <property type="term" value="F:metal ion binding"/>
    <property type="evidence" value="ECO:0007669"/>
    <property type="project" value="UniProtKB-KW"/>
</dbReference>
<keyword evidence="4" id="KW-0547">Nucleotide-binding</keyword>
<gene>
    <name evidence="9" type="ORF">S12H4_14230</name>
</gene>
<evidence type="ECO:0000256" key="1">
    <source>
        <dbReference type="ARBA" id="ARBA00022490"/>
    </source>
</evidence>
<dbReference type="InterPro" id="IPR025877">
    <property type="entry name" value="MobA-like_NTP_Trfase"/>
</dbReference>
<dbReference type="AlphaFoldDB" id="X1RIN2"/>
<dbReference type="PANTHER" id="PTHR19136:SF81">
    <property type="entry name" value="MOLYBDENUM COFACTOR GUANYLYLTRANSFERASE"/>
    <property type="match status" value="1"/>
</dbReference>
<evidence type="ECO:0000256" key="5">
    <source>
        <dbReference type="ARBA" id="ARBA00022842"/>
    </source>
</evidence>
<evidence type="ECO:0000259" key="8">
    <source>
        <dbReference type="Pfam" id="PF12804"/>
    </source>
</evidence>
<keyword evidence="6" id="KW-0342">GTP-binding</keyword>
<evidence type="ECO:0000313" key="9">
    <source>
        <dbReference type="EMBL" id="GAI80602.1"/>
    </source>
</evidence>